<reference evidence="2 3" key="1">
    <citation type="submission" date="2023-09" db="EMBL/GenBank/DDBJ databases">
        <title>Microbacterium fusihabitans sp. nov., Microbacterium phycihabitans sp. nov., and Microbacterium cervinum sp. nov., isolated from dried seaweeds of beach.</title>
        <authorList>
            <person name="Lee S.D."/>
        </authorList>
    </citation>
    <scope>NUCLEOTIDE SEQUENCE [LARGE SCALE GENOMIC DNA]</scope>
    <source>
        <strain evidence="2 3">KSW2-21</strain>
    </source>
</reference>
<keyword evidence="3" id="KW-1185">Reference proteome</keyword>
<evidence type="ECO:0000313" key="3">
    <source>
        <dbReference type="Proteomes" id="UP001256673"/>
    </source>
</evidence>
<sequence>MEDLMTSEQLLSVAYVSDAAQPHSELKLSELLTASRARNEAIGVTGMLVYRDGRFLQVLEGPEDVTRDLLGRIVKDPRHENVHFLVVQKIRRRSFAEWTMGYELMTASPGTVPRGFRSTFDDLEDDDSVVVQRALRELTIWFRARNRKATGDD</sequence>
<dbReference type="InterPro" id="IPR036046">
    <property type="entry name" value="Acylphosphatase-like_dom_sf"/>
</dbReference>
<evidence type="ECO:0000259" key="1">
    <source>
        <dbReference type="PROSITE" id="PS50925"/>
    </source>
</evidence>
<evidence type="ECO:0000313" key="2">
    <source>
        <dbReference type="EMBL" id="MDU0328534.1"/>
    </source>
</evidence>
<proteinExistence type="predicted"/>
<dbReference type="SUPFAM" id="SSF54975">
    <property type="entry name" value="Acylphosphatase/BLUF domain-like"/>
    <property type="match status" value="1"/>
</dbReference>
<dbReference type="PROSITE" id="PS50925">
    <property type="entry name" value="BLUF"/>
    <property type="match status" value="1"/>
</dbReference>
<dbReference type="RefSeq" id="WP_316002127.1">
    <property type="nucleotide sequence ID" value="NZ_JAWDIU010000008.1"/>
</dbReference>
<name>A0ABU3S0E5_9MICO</name>
<dbReference type="EMBL" id="JAWDIU010000008">
    <property type="protein sequence ID" value="MDU0328534.1"/>
    <property type="molecule type" value="Genomic_DNA"/>
</dbReference>
<dbReference type="Proteomes" id="UP001256673">
    <property type="component" value="Unassembled WGS sequence"/>
</dbReference>
<dbReference type="Gene3D" id="3.30.70.100">
    <property type="match status" value="1"/>
</dbReference>
<protein>
    <submittedName>
        <fullName evidence="2">BLUF domain-containing protein</fullName>
    </submittedName>
</protein>
<dbReference type="InterPro" id="IPR007024">
    <property type="entry name" value="BLUF_domain"/>
</dbReference>
<organism evidence="2 3">
    <name type="scientific">Microbacterium algihabitans</name>
    <dbReference type="NCBI Taxonomy" id="3075992"/>
    <lineage>
        <taxon>Bacteria</taxon>
        <taxon>Bacillati</taxon>
        <taxon>Actinomycetota</taxon>
        <taxon>Actinomycetes</taxon>
        <taxon>Micrococcales</taxon>
        <taxon>Microbacteriaceae</taxon>
        <taxon>Microbacterium</taxon>
    </lineage>
</organism>
<dbReference type="Pfam" id="PF04940">
    <property type="entry name" value="BLUF"/>
    <property type="match status" value="1"/>
</dbReference>
<dbReference type="SMART" id="SM01034">
    <property type="entry name" value="BLUF"/>
    <property type="match status" value="1"/>
</dbReference>
<feature type="domain" description="BLUF" evidence="1">
    <location>
        <begin position="10"/>
        <end position="101"/>
    </location>
</feature>
<gene>
    <name evidence="2" type="ORF">RWH43_17375</name>
</gene>
<accession>A0ABU3S0E5</accession>
<comment type="caution">
    <text evidence="2">The sequence shown here is derived from an EMBL/GenBank/DDBJ whole genome shotgun (WGS) entry which is preliminary data.</text>
</comment>